<gene>
    <name evidence="1" type="ORF">F5148DRAFT_1159398</name>
</gene>
<evidence type="ECO:0000313" key="2">
    <source>
        <dbReference type="Proteomes" id="UP001207468"/>
    </source>
</evidence>
<organism evidence="1 2">
    <name type="scientific">Russula earlei</name>
    <dbReference type="NCBI Taxonomy" id="71964"/>
    <lineage>
        <taxon>Eukaryota</taxon>
        <taxon>Fungi</taxon>
        <taxon>Dikarya</taxon>
        <taxon>Basidiomycota</taxon>
        <taxon>Agaricomycotina</taxon>
        <taxon>Agaricomycetes</taxon>
        <taxon>Russulales</taxon>
        <taxon>Russulaceae</taxon>
        <taxon>Russula</taxon>
    </lineage>
</organism>
<dbReference type="EMBL" id="JAGFNK010000004">
    <property type="protein sequence ID" value="KAI9512941.1"/>
    <property type="molecule type" value="Genomic_DNA"/>
</dbReference>
<name>A0ACC0UNZ2_9AGAM</name>
<proteinExistence type="predicted"/>
<protein>
    <submittedName>
        <fullName evidence="1">Uncharacterized protein</fullName>
    </submittedName>
</protein>
<sequence length="161" mass="18054">MNVGIPGDSALWSYLAPQENQTSAWSETADNRQPVNFDPISLSQDIDWNTTGIDIFRRNPPNSGGTFNAIDDTFPVMSTPSPNTFERSGSFDYLDTVRAEPSRQPNSLTHLVASQDLLPPWQMPTPCRSHSSFLLWARLHATQSSFRHRFCTIVGERRSLG</sequence>
<keyword evidence="2" id="KW-1185">Reference proteome</keyword>
<reference evidence="1" key="1">
    <citation type="submission" date="2021-03" db="EMBL/GenBank/DDBJ databases">
        <title>Evolutionary priming and transition to the ectomycorrhizal habit in an iconic lineage of mushroom-forming fungi: is preadaptation a requirement?</title>
        <authorList>
            <consortium name="DOE Joint Genome Institute"/>
            <person name="Looney B.P."/>
            <person name="Miyauchi S."/>
            <person name="Morin E."/>
            <person name="Drula E."/>
            <person name="Courty P.E."/>
            <person name="Chicoki N."/>
            <person name="Fauchery L."/>
            <person name="Kohler A."/>
            <person name="Kuo A."/>
            <person name="LaButti K."/>
            <person name="Pangilinan J."/>
            <person name="Lipzen A."/>
            <person name="Riley R."/>
            <person name="Andreopoulos W."/>
            <person name="He G."/>
            <person name="Johnson J."/>
            <person name="Barry K.W."/>
            <person name="Grigoriev I.V."/>
            <person name="Nagy L."/>
            <person name="Hibbett D."/>
            <person name="Henrissat B."/>
            <person name="Matheny P.B."/>
            <person name="Labbe J."/>
            <person name="Martin A.F."/>
        </authorList>
    </citation>
    <scope>NUCLEOTIDE SEQUENCE</scope>
    <source>
        <strain evidence="1">BPL698</strain>
    </source>
</reference>
<evidence type="ECO:0000313" key="1">
    <source>
        <dbReference type="EMBL" id="KAI9512941.1"/>
    </source>
</evidence>
<accession>A0ACC0UNZ2</accession>
<dbReference type="Proteomes" id="UP001207468">
    <property type="component" value="Unassembled WGS sequence"/>
</dbReference>
<comment type="caution">
    <text evidence="1">The sequence shown here is derived from an EMBL/GenBank/DDBJ whole genome shotgun (WGS) entry which is preliminary data.</text>
</comment>